<evidence type="ECO:0000256" key="4">
    <source>
        <dbReference type="ARBA" id="ARBA00023136"/>
    </source>
</evidence>
<comment type="caution">
    <text evidence="8">The sequence shown here is derived from an EMBL/GenBank/DDBJ whole genome shotgun (WGS) entry which is preliminary data.</text>
</comment>
<proteinExistence type="inferred from homology"/>
<reference evidence="8 9" key="1">
    <citation type="submission" date="2020-09" db="EMBL/GenBank/DDBJ databases">
        <title>Marinomonas sp. nov., isolated from the cysticercosis algae of Qingdao, China.</title>
        <authorList>
            <person name="Sun X."/>
        </authorList>
    </citation>
    <scope>NUCLEOTIDE SEQUENCE [LARGE SCALE GENOMIC DNA]</scope>
    <source>
        <strain evidence="8 9">SM2066</strain>
    </source>
</reference>
<dbReference type="InterPro" id="IPR022781">
    <property type="entry name" value="Flagellar_biosynth_FliO"/>
</dbReference>
<evidence type="ECO:0000256" key="3">
    <source>
        <dbReference type="ARBA" id="ARBA00022989"/>
    </source>
</evidence>
<feature type="transmembrane region" description="Helical" evidence="7">
    <location>
        <begin position="23"/>
        <end position="44"/>
    </location>
</feature>
<gene>
    <name evidence="8" type="primary">fliO</name>
    <name evidence="8" type="ORF">IF202_02115</name>
</gene>
<keyword evidence="8" id="KW-0966">Cell projection</keyword>
<sequence>MFCMAAPFSYSVEIQGVSAASSIWKIVISLLFIIAFIPACLWLMKRFQLAQMKLGQSDIKIVNVQSLGAKEKLMLVEVEGERMLIGVTSHTISHLKSFSSGSHSFASVMEDVGRESASDSKSGGNIK</sequence>
<comment type="subcellular location">
    <subcellularLocation>
        <location evidence="7">Cell membrane</location>
    </subcellularLocation>
    <subcellularLocation>
        <location evidence="7">Bacterial flagellum basal body</location>
    </subcellularLocation>
</comment>
<name>A0ABR8NUU4_9GAMM</name>
<dbReference type="PANTHER" id="PTHR38766">
    <property type="entry name" value="FLAGELLAR PROTEIN FLIO"/>
    <property type="match status" value="1"/>
</dbReference>
<evidence type="ECO:0000313" key="9">
    <source>
        <dbReference type="Proteomes" id="UP000604161"/>
    </source>
</evidence>
<evidence type="ECO:0000256" key="6">
    <source>
        <dbReference type="ARBA" id="ARBA00037937"/>
    </source>
</evidence>
<dbReference type="NCBIfam" id="TIGR03500">
    <property type="entry name" value="FliO_TIGR"/>
    <property type="match status" value="1"/>
</dbReference>
<evidence type="ECO:0000256" key="5">
    <source>
        <dbReference type="ARBA" id="ARBA00023143"/>
    </source>
</evidence>
<organism evidence="8 9">
    <name type="scientific">Marinomonas colpomeniae</name>
    <dbReference type="NCBI Taxonomy" id="2774408"/>
    <lineage>
        <taxon>Bacteria</taxon>
        <taxon>Pseudomonadati</taxon>
        <taxon>Pseudomonadota</taxon>
        <taxon>Gammaproteobacteria</taxon>
        <taxon>Oceanospirillales</taxon>
        <taxon>Oceanospirillaceae</taxon>
        <taxon>Marinomonas</taxon>
    </lineage>
</organism>
<keyword evidence="8" id="KW-0282">Flagellum</keyword>
<keyword evidence="8" id="KW-0969">Cilium</keyword>
<keyword evidence="9" id="KW-1185">Reference proteome</keyword>
<keyword evidence="4 7" id="KW-0472">Membrane</keyword>
<dbReference type="Proteomes" id="UP000604161">
    <property type="component" value="Unassembled WGS sequence"/>
</dbReference>
<accession>A0ABR8NUU4</accession>
<dbReference type="PANTHER" id="PTHR38766:SF1">
    <property type="entry name" value="FLAGELLAR PROTEIN FLIO"/>
    <property type="match status" value="1"/>
</dbReference>
<comment type="similarity">
    <text evidence="6 7">Belongs to the FliO/MopB family.</text>
</comment>
<keyword evidence="2 7" id="KW-0812">Transmembrane</keyword>
<dbReference type="EMBL" id="JACYFC010000001">
    <property type="protein sequence ID" value="MBD5769834.1"/>
    <property type="molecule type" value="Genomic_DNA"/>
</dbReference>
<protein>
    <recommendedName>
        <fullName evidence="7">Flagellar protein</fullName>
    </recommendedName>
</protein>
<dbReference type="Pfam" id="PF04347">
    <property type="entry name" value="FliO"/>
    <property type="match status" value="1"/>
</dbReference>
<evidence type="ECO:0000256" key="1">
    <source>
        <dbReference type="ARBA" id="ARBA00022475"/>
    </source>
</evidence>
<evidence type="ECO:0000313" key="8">
    <source>
        <dbReference type="EMBL" id="MBD5769834.1"/>
    </source>
</evidence>
<keyword evidence="5 7" id="KW-0975">Bacterial flagellum</keyword>
<dbReference type="InterPro" id="IPR052205">
    <property type="entry name" value="FliO/MopB"/>
</dbReference>
<evidence type="ECO:0000256" key="7">
    <source>
        <dbReference type="RuleBase" id="RU362064"/>
    </source>
</evidence>
<keyword evidence="1 7" id="KW-1003">Cell membrane</keyword>
<evidence type="ECO:0000256" key="2">
    <source>
        <dbReference type="ARBA" id="ARBA00022692"/>
    </source>
</evidence>
<keyword evidence="3 7" id="KW-1133">Transmembrane helix</keyword>